<accession>A0ABT5J6B0</accession>
<dbReference type="PROSITE" id="PS00041">
    <property type="entry name" value="HTH_ARAC_FAMILY_1"/>
    <property type="match status" value="1"/>
</dbReference>
<dbReference type="PANTHER" id="PTHR47893">
    <property type="entry name" value="REGULATORY PROTEIN PCHR"/>
    <property type="match status" value="1"/>
</dbReference>
<keyword evidence="6" id="KW-1185">Reference proteome</keyword>
<keyword evidence="2" id="KW-0238">DNA-binding</keyword>
<keyword evidence="3" id="KW-0804">Transcription</keyword>
<gene>
    <name evidence="5" type="ORF">PQJ73_05800</name>
</gene>
<evidence type="ECO:0000313" key="5">
    <source>
        <dbReference type="EMBL" id="MDC7785190.1"/>
    </source>
</evidence>
<dbReference type="Proteomes" id="UP001165652">
    <property type="component" value="Unassembled WGS sequence"/>
</dbReference>
<reference evidence="5" key="1">
    <citation type="journal article" date="2023" name="Microbiol Resour">
        <title>Genome Sequences of Rhodoplanes serenus and Two Thermotolerant Strains, Rhodoplanes tepidamans and 'Rhodoplanes cryptolactis,' Further Refine the Genus.</title>
        <authorList>
            <person name="Rayyan A.A."/>
            <person name="Kyndt J.A."/>
        </authorList>
    </citation>
    <scope>NUCLEOTIDE SEQUENCE</scope>
    <source>
        <strain evidence="5">DSM 9987</strain>
    </source>
</reference>
<dbReference type="InterPro" id="IPR018062">
    <property type="entry name" value="HTH_AraC-typ_CS"/>
</dbReference>
<dbReference type="SMART" id="SM00342">
    <property type="entry name" value="HTH_ARAC"/>
    <property type="match status" value="1"/>
</dbReference>
<comment type="caution">
    <text evidence="5">The sequence shown here is derived from an EMBL/GenBank/DDBJ whole genome shotgun (WGS) entry which is preliminary data.</text>
</comment>
<reference evidence="5" key="2">
    <citation type="submission" date="2023-02" db="EMBL/GenBank/DDBJ databases">
        <authorList>
            <person name="Rayyan A."/>
            <person name="Meyer T."/>
            <person name="Kyndt J.A."/>
        </authorList>
    </citation>
    <scope>NUCLEOTIDE SEQUENCE</scope>
    <source>
        <strain evidence="5">DSM 9987</strain>
    </source>
</reference>
<keyword evidence="1" id="KW-0805">Transcription regulation</keyword>
<proteinExistence type="predicted"/>
<organism evidence="5 6">
    <name type="scientific">Rhodoplanes tepidamans</name>
    <name type="common">Rhodoplanes cryptolactis</name>
    <dbReference type="NCBI Taxonomy" id="200616"/>
    <lineage>
        <taxon>Bacteria</taxon>
        <taxon>Pseudomonadati</taxon>
        <taxon>Pseudomonadota</taxon>
        <taxon>Alphaproteobacteria</taxon>
        <taxon>Hyphomicrobiales</taxon>
        <taxon>Nitrobacteraceae</taxon>
        <taxon>Rhodoplanes</taxon>
    </lineage>
</organism>
<evidence type="ECO:0000256" key="1">
    <source>
        <dbReference type="ARBA" id="ARBA00023015"/>
    </source>
</evidence>
<evidence type="ECO:0000259" key="4">
    <source>
        <dbReference type="PROSITE" id="PS01124"/>
    </source>
</evidence>
<dbReference type="PROSITE" id="PS01124">
    <property type="entry name" value="HTH_ARAC_FAMILY_2"/>
    <property type="match status" value="1"/>
</dbReference>
<dbReference type="Gene3D" id="1.10.10.60">
    <property type="entry name" value="Homeodomain-like"/>
    <property type="match status" value="1"/>
</dbReference>
<feature type="domain" description="HTH araC/xylS-type" evidence="4">
    <location>
        <begin position="219"/>
        <end position="304"/>
    </location>
</feature>
<dbReference type="PANTHER" id="PTHR47893:SF1">
    <property type="entry name" value="REGULATORY PROTEIN PCHR"/>
    <property type="match status" value="1"/>
</dbReference>
<evidence type="ECO:0000256" key="3">
    <source>
        <dbReference type="ARBA" id="ARBA00023163"/>
    </source>
</evidence>
<evidence type="ECO:0000256" key="2">
    <source>
        <dbReference type="ARBA" id="ARBA00023125"/>
    </source>
</evidence>
<sequence length="310" mass="32669">MSSSSAFIDFARAVREAEVRFLLTGRGQPEWSVRNGLCGDLVIQHGRCGAGMVADGLVAQPGVVIFVMQSSLDRHAVSLNGMPVARHGIAVLPPGSAFIFSNAVPHSWISVTLPLTTVTPSEADRLGGHTEQARASLVAADAAAFGRILNAVAAAPLGPGAQTRPEHAHLAAAAVREALVEAIVTSLGGPREAAPHHHGIVQRALAGGGQDDAAPMPALVDLCAAAGVCERTLRRAFRAVYGMPPARYLKVRQLNRVHAALLDPLARGRLVTDVLTSHGVTEFGRFAMTYRTLFGELPSQTMRRLDGALR</sequence>
<protein>
    <submittedName>
        <fullName evidence="5">Helix-turn-helix domain-containing protein</fullName>
    </submittedName>
</protein>
<dbReference type="InterPro" id="IPR018060">
    <property type="entry name" value="HTH_AraC"/>
</dbReference>
<dbReference type="Pfam" id="PF12833">
    <property type="entry name" value="HTH_18"/>
    <property type="match status" value="1"/>
</dbReference>
<dbReference type="RefSeq" id="WP_272776038.1">
    <property type="nucleotide sequence ID" value="NZ_JAQQLI010000006.1"/>
</dbReference>
<name>A0ABT5J6B0_RHOTP</name>
<dbReference type="InterPro" id="IPR053142">
    <property type="entry name" value="PchR_regulatory_protein"/>
</dbReference>
<dbReference type="EMBL" id="JAQQLI010000006">
    <property type="protein sequence ID" value="MDC7785190.1"/>
    <property type="molecule type" value="Genomic_DNA"/>
</dbReference>
<evidence type="ECO:0000313" key="6">
    <source>
        <dbReference type="Proteomes" id="UP001165652"/>
    </source>
</evidence>